<accession>A0A6A4H1L2</accession>
<organism evidence="1 2">
    <name type="scientific">Gymnopus androsaceus JB14</name>
    <dbReference type="NCBI Taxonomy" id="1447944"/>
    <lineage>
        <taxon>Eukaryota</taxon>
        <taxon>Fungi</taxon>
        <taxon>Dikarya</taxon>
        <taxon>Basidiomycota</taxon>
        <taxon>Agaricomycotina</taxon>
        <taxon>Agaricomycetes</taxon>
        <taxon>Agaricomycetidae</taxon>
        <taxon>Agaricales</taxon>
        <taxon>Marasmiineae</taxon>
        <taxon>Omphalotaceae</taxon>
        <taxon>Gymnopus</taxon>
    </lineage>
</organism>
<proteinExistence type="predicted"/>
<evidence type="ECO:0008006" key="3">
    <source>
        <dbReference type="Google" id="ProtNLM"/>
    </source>
</evidence>
<sequence>MAMGSTIRIVANGLCYPGQSSFEGEAEEDRAMVERILRKMTVYDIEKRATAAEVVELIPDRWMRDRPGEEGIDWPVMEDAESPYLEWWQARAEALKHS</sequence>
<dbReference type="EMBL" id="ML769620">
    <property type="protein sequence ID" value="KAE9391560.1"/>
    <property type="molecule type" value="Genomic_DNA"/>
</dbReference>
<evidence type="ECO:0000313" key="1">
    <source>
        <dbReference type="EMBL" id="KAE9391560.1"/>
    </source>
</evidence>
<reference evidence="1" key="1">
    <citation type="journal article" date="2019" name="Environ. Microbiol.">
        <title>Fungal ecological strategies reflected in gene transcription - a case study of two litter decomposers.</title>
        <authorList>
            <person name="Barbi F."/>
            <person name="Kohler A."/>
            <person name="Barry K."/>
            <person name="Baskaran P."/>
            <person name="Daum C."/>
            <person name="Fauchery L."/>
            <person name="Ihrmark K."/>
            <person name="Kuo A."/>
            <person name="LaButti K."/>
            <person name="Lipzen A."/>
            <person name="Morin E."/>
            <person name="Grigoriev I.V."/>
            <person name="Henrissat B."/>
            <person name="Lindahl B."/>
            <person name="Martin F."/>
        </authorList>
    </citation>
    <scope>NUCLEOTIDE SEQUENCE</scope>
    <source>
        <strain evidence="1">JB14</strain>
    </source>
</reference>
<keyword evidence="2" id="KW-1185">Reference proteome</keyword>
<evidence type="ECO:0000313" key="2">
    <source>
        <dbReference type="Proteomes" id="UP000799118"/>
    </source>
</evidence>
<protein>
    <recommendedName>
        <fullName evidence="3">Protein kinase domain-containing protein</fullName>
    </recommendedName>
</protein>
<dbReference type="AlphaFoldDB" id="A0A6A4H1L2"/>
<gene>
    <name evidence="1" type="ORF">BT96DRAFT_304017</name>
</gene>
<dbReference type="Proteomes" id="UP000799118">
    <property type="component" value="Unassembled WGS sequence"/>
</dbReference>
<name>A0A6A4H1L2_9AGAR</name>